<organism evidence="1">
    <name type="scientific">freshwater metagenome</name>
    <dbReference type="NCBI Taxonomy" id="449393"/>
    <lineage>
        <taxon>unclassified sequences</taxon>
        <taxon>metagenomes</taxon>
        <taxon>ecological metagenomes</taxon>
    </lineage>
</organism>
<reference evidence="1" key="1">
    <citation type="submission" date="2020-05" db="EMBL/GenBank/DDBJ databases">
        <authorList>
            <person name="Chiriac C."/>
            <person name="Salcher M."/>
            <person name="Ghai R."/>
            <person name="Kavagutti S V."/>
        </authorList>
    </citation>
    <scope>NUCLEOTIDE SEQUENCE</scope>
</reference>
<evidence type="ECO:0000313" key="1">
    <source>
        <dbReference type="EMBL" id="CAB4689615.1"/>
    </source>
</evidence>
<name>A0A6J6NY62_9ZZZZ</name>
<accession>A0A6J6NY62</accession>
<protein>
    <submittedName>
        <fullName evidence="1">Unannotated protein</fullName>
    </submittedName>
</protein>
<gene>
    <name evidence="1" type="ORF">UFOPK2579_00319</name>
</gene>
<dbReference type="EMBL" id="CAEZXR010000023">
    <property type="protein sequence ID" value="CAB4689615.1"/>
    <property type="molecule type" value="Genomic_DNA"/>
</dbReference>
<proteinExistence type="predicted"/>
<dbReference type="AlphaFoldDB" id="A0A6J6NY62"/>
<dbReference type="Gene3D" id="2.60.40.2700">
    <property type="match status" value="1"/>
</dbReference>
<sequence>MLTATATVTRPGYLTVGDVSDPTAAVTRLTIEGLAVTIAGTPTVWSRLTAVVTQSVPPVPAAGLSWQWYADGEPIPGATGAVLRLVRDQVGTQITVQVTGLVEDYQTALATSEQTAPVAGVPIEFKVARKTVRPGESVVARGVGYTPGDVVELKFGTRVLRSATADDNGRFEATLVIPADVKVYGNRKVKAVLADLVRFDTVYVLRPSEVRPD</sequence>